<evidence type="ECO:0000256" key="1">
    <source>
        <dbReference type="ARBA" id="ARBA00022729"/>
    </source>
</evidence>
<gene>
    <name evidence="3" type="ORF">SAMN05660923_00303</name>
</gene>
<dbReference type="EMBL" id="FNNG01000001">
    <property type="protein sequence ID" value="SDW15053.1"/>
    <property type="molecule type" value="Genomic_DNA"/>
</dbReference>
<name>A0A1H2R6G4_9FIRM</name>
<reference evidence="3 4" key="1">
    <citation type="submission" date="2016-10" db="EMBL/GenBank/DDBJ databases">
        <authorList>
            <person name="de Groot N.N."/>
        </authorList>
    </citation>
    <scope>NUCLEOTIDE SEQUENCE [LARGE SCALE GENOMIC DNA]</scope>
    <source>
        <strain evidence="3 4">DSM 23310</strain>
    </source>
</reference>
<keyword evidence="1" id="KW-0732">Signal</keyword>
<dbReference type="PROSITE" id="PS51272">
    <property type="entry name" value="SLH"/>
    <property type="match status" value="1"/>
</dbReference>
<dbReference type="AlphaFoldDB" id="A0A1H2R6G4"/>
<evidence type="ECO:0000313" key="4">
    <source>
        <dbReference type="Proteomes" id="UP000198828"/>
    </source>
</evidence>
<keyword evidence="4" id="KW-1185">Reference proteome</keyword>
<dbReference type="Gene3D" id="2.60.40.1220">
    <property type="match status" value="2"/>
</dbReference>
<sequence>MMKRIYSLVLALIMIFSNVSFIYSTNDEEVFYNQAGQILKSIGVLKGSETGDLMLDQNLKREDMVVLISRLYNEEDIAKKYPVKNTFSDVKSSYYKPFISWAVDKGLIIGIGENKFGFNQPIKVQQFQTLLLRVLRRADEAKDYTQVPEIAKELKLMEGISVEPTANLKRGVMAAMTLNALRQYPKGSSNTLAQELNLNIPDVFEVTSIHTLDKNNIKFEGVAKGTNVLKLHLKPLSSSITSGEEYYNIPLEEDGRFSYIVENLQPGKYEYKFLSNELNTKVQTFTIEELPFELNNIKSDNLKEIKINFTAPVDKASSLFASKYITNAGTIKSVRLAENDTTVILTLNETMKNQSTYRISINKIKSAKGEELSIKDREFTVIDKDMPKILDVSQLGNKGIKIHMSEPIKNPKSSNFKIDGKAVSAQVETENDIIILRFYSSRYALEEGRHILSISGLIDYAGFEGLDQNFPFDIIEDENPPKVINAYATMDEVVIQFDEDIDPDSISRNSFYWESGSRKKYPSSVKVSGDQVILDYSKDNLPSYEITLYLDNVADYSDNKLRNWKINVKPEVDDSQPEVVKLTISQDGKTITVYFSKNVDGGNRNYYNIKDEKGNRVFVSSVEGSGREYKIHLTNHLPIGYSTISMDGIRDTTPLRNPIVPFEETIYIEDVEAPKIESYSAKGNEIIIIFNKDMDLSTVENRENYLIRFDNEYAYLPEETEFMSINDGRVYKIILPERIDGKRINIGRDKNITELEIRSLKSSSGILMEPTRLKFDGQNQGQAIVQEAKLIEPDKILVIFDQPIFYASERDFSISGHSIYEVICDGTKEVSIILLDRSQTTIDGKLSIRDRNSIETILGTNAKATSIEVKDKVKPLINSRRDWLDTSGNTIYLPFTEKLDKEIEKLFRNDLIIESIGEGILDQSEYETSLDSDGKTIRIKINGKFNSDGYIIRLAKEPKYIMDTSGNIVEYDRYEYYTR</sequence>
<dbReference type="Proteomes" id="UP000198828">
    <property type="component" value="Unassembled WGS sequence"/>
</dbReference>
<evidence type="ECO:0000313" key="3">
    <source>
        <dbReference type="EMBL" id="SDW15053.1"/>
    </source>
</evidence>
<evidence type="ECO:0000259" key="2">
    <source>
        <dbReference type="PROSITE" id="PS51272"/>
    </source>
</evidence>
<feature type="domain" description="SLH" evidence="2">
    <location>
        <begin position="82"/>
        <end position="145"/>
    </location>
</feature>
<organism evidence="3 4">
    <name type="scientific">Tepidimicrobium xylanilyticum</name>
    <dbReference type="NCBI Taxonomy" id="1123352"/>
    <lineage>
        <taxon>Bacteria</taxon>
        <taxon>Bacillati</taxon>
        <taxon>Bacillota</taxon>
        <taxon>Tissierellia</taxon>
        <taxon>Tissierellales</taxon>
        <taxon>Tepidimicrobiaceae</taxon>
        <taxon>Tepidimicrobium</taxon>
    </lineage>
</organism>
<proteinExistence type="predicted"/>
<dbReference type="InterPro" id="IPR014755">
    <property type="entry name" value="Cu-Rt/internalin_Ig-like"/>
</dbReference>
<accession>A0A1H2R6G4</accession>
<dbReference type="InterPro" id="IPR001119">
    <property type="entry name" value="SLH_dom"/>
</dbReference>
<dbReference type="Pfam" id="PF00395">
    <property type="entry name" value="SLH"/>
    <property type="match status" value="1"/>
</dbReference>
<protein>
    <submittedName>
        <fullName evidence="3">S-layer homology domain-containing protein</fullName>
    </submittedName>
</protein>